<keyword evidence="2" id="KW-0812">Transmembrane</keyword>
<protein>
    <submittedName>
        <fullName evidence="3">Uncharacterized protein</fullName>
    </submittedName>
</protein>
<feature type="transmembrane region" description="Helical" evidence="2">
    <location>
        <begin position="44"/>
        <end position="65"/>
    </location>
</feature>
<name>A0A0S2LW69_9MICC</name>
<dbReference type="AlphaFoldDB" id="A0A0S2LW69"/>
<evidence type="ECO:0000256" key="1">
    <source>
        <dbReference type="SAM" id="MobiDB-lite"/>
    </source>
</evidence>
<gene>
    <name evidence="3" type="ORF">AS189_01355</name>
</gene>
<dbReference type="Proteomes" id="UP000059574">
    <property type="component" value="Chromosome"/>
</dbReference>
<reference evidence="3 4" key="2">
    <citation type="journal article" date="2016" name="J. Biotechnol.">
        <title>Complete genome sequence of Arthrobacter alpinus ERGS4:06, a yellow pigmented bacterium tolerant to cold and radiations isolated from Sikkim Himalaya.</title>
        <authorList>
            <person name="Kumar R."/>
            <person name="Singh D."/>
            <person name="Swarnkar M.K."/>
            <person name="Singh A.K."/>
            <person name="Kumar S."/>
        </authorList>
    </citation>
    <scope>NUCLEOTIDE SEQUENCE [LARGE SCALE GENOMIC DNA]</scope>
    <source>
        <strain evidence="3 4">ERGS4:06</strain>
    </source>
</reference>
<accession>A0A0S2LW69</accession>
<feature type="transmembrane region" description="Helical" evidence="2">
    <location>
        <begin position="77"/>
        <end position="95"/>
    </location>
</feature>
<feature type="region of interest" description="Disordered" evidence="1">
    <location>
        <begin position="307"/>
        <end position="381"/>
    </location>
</feature>
<sequence>MTEQSRPSSASQASGPKETAAQNATLQSATAANAVAGPLTVRDLVVLGSVLIIFVASLVPIVKTLAGSLNLWNTSGLFYIGIGVVLPLVVGGLFLARRMSPATKVRIGSLSIDQFGSVVAAFATYFFFVGTVSNFGIAFLIGLIGSLLLLVSTVSAQWIPAFAADFTGRVEVPAALAARDAVPAVKRPGAPKPVVAQMGTAQQNAGQQPLSQQPLGQGAPVPGAPAQYVPGQQGVAQQGGAQQGGWNSAPATPKHNQAGQIFTPAKENSAGAGAGAGFGAGSAAAGSAGATTPAATSSAAAATPSTGAAATAGTGASAGTPGAAAPATAASAESGSARNTPAGDHSAATHTAAQPSVQTPAAAQGNFGATGAPSAKETEAKEVVATTLNPQVPEALKSEAVKPAAAAENPFAPSANRESITATVNPSVAPVVAEPFWFAVDRPQNAIDEKTRQFAFKLVPGVWILALEDRGNSFLVQDGRGKTGLLLDLVGIERASDSQ</sequence>
<evidence type="ECO:0000313" key="4">
    <source>
        <dbReference type="Proteomes" id="UP000059574"/>
    </source>
</evidence>
<evidence type="ECO:0000313" key="3">
    <source>
        <dbReference type="EMBL" id="ALO65387.1"/>
    </source>
</evidence>
<feature type="compositionally biased region" description="Polar residues" evidence="1">
    <location>
        <begin position="348"/>
        <end position="361"/>
    </location>
</feature>
<feature type="transmembrane region" description="Helical" evidence="2">
    <location>
        <begin position="107"/>
        <end position="129"/>
    </location>
</feature>
<keyword evidence="2" id="KW-1133">Transmembrane helix</keyword>
<dbReference type="EMBL" id="CP013200">
    <property type="protein sequence ID" value="ALO65387.1"/>
    <property type="molecule type" value="Genomic_DNA"/>
</dbReference>
<feature type="region of interest" description="Disordered" evidence="1">
    <location>
        <begin position="199"/>
        <end position="257"/>
    </location>
</feature>
<keyword evidence="2" id="KW-0472">Membrane</keyword>
<dbReference type="RefSeq" id="WP_062285778.1">
    <property type="nucleotide sequence ID" value="NZ_CP013200.1"/>
</dbReference>
<evidence type="ECO:0000256" key="2">
    <source>
        <dbReference type="SAM" id="Phobius"/>
    </source>
</evidence>
<feature type="compositionally biased region" description="Low complexity" evidence="1">
    <location>
        <begin position="231"/>
        <end position="240"/>
    </location>
</feature>
<feature type="compositionally biased region" description="Low complexity" evidence="1">
    <location>
        <begin position="205"/>
        <end position="220"/>
    </location>
</feature>
<proteinExistence type="predicted"/>
<dbReference type="OrthoDB" id="5079801at2"/>
<organism evidence="3 4">
    <name type="scientific">Arthrobacter alpinus</name>
    <dbReference type="NCBI Taxonomy" id="656366"/>
    <lineage>
        <taxon>Bacteria</taxon>
        <taxon>Bacillati</taxon>
        <taxon>Actinomycetota</taxon>
        <taxon>Actinomycetes</taxon>
        <taxon>Micrococcales</taxon>
        <taxon>Micrococcaceae</taxon>
        <taxon>Arthrobacter</taxon>
    </lineage>
</organism>
<feature type="compositionally biased region" description="Low complexity" evidence="1">
    <location>
        <begin position="307"/>
        <end position="337"/>
    </location>
</feature>
<reference evidence="4" key="1">
    <citation type="submission" date="2015-11" db="EMBL/GenBank/DDBJ databases">
        <authorList>
            <person name="Kumar R."/>
            <person name="Singh D."/>
            <person name="Swarnkar M.K."/>
            <person name="Singh A.K."/>
            <person name="Kumar S."/>
        </authorList>
    </citation>
    <scope>NUCLEOTIDE SEQUENCE [LARGE SCALE GENOMIC DNA]</scope>
    <source>
        <strain evidence="4">ERGS4:06</strain>
    </source>
</reference>